<evidence type="ECO:0000313" key="1">
    <source>
        <dbReference type="EMBL" id="MFB5679426.1"/>
    </source>
</evidence>
<comment type="caution">
    <text evidence="1">The sequence shown here is derived from an EMBL/GenBank/DDBJ whole genome shotgun (WGS) entry which is preliminary data.</text>
</comment>
<evidence type="ECO:0000313" key="2">
    <source>
        <dbReference type="Proteomes" id="UP001580407"/>
    </source>
</evidence>
<dbReference type="EMBL" id="JBHILM010000001">
    <property type="protein sequence ID" value="MFB5679426.1"/>
    <property type="molecule type" value="Genomic_DNA"/>
</dbReference>
<name>A0ABV5B163_9BACL</name>
<keyword evidence="2" id="KW-1185">Reference proteome</keyword>
<reference evidence="1 2" key="1">
    <citation type="submission" date="2024-09" db="EMBL/GenBank/DDBJ databases">
        <authorList>
            <person name="Ruan L."/>
        </authorList>
    </citation>
    <scope>NUCLEOTIDE SEQUENCE [LARGE SCALE GENOMIC DNA]</scope>
    <source>
        <strain evidence="1 2">D33</strain>
    </source>
</reference>
<organism evidence="1 2">
    <name type="scientific">Paenibacillus terreus</name>
    <dbReference type="NCBI Taxonomy" id="1387834"/>
    <lineage>
        <taxon>Bacteria</taxon>
        <taxon>Bacillati</taxon>
        <taxon>Bacillota</taxon>
        <taxon>Bacilli</taxon>
        <taxon>Bacillales</taxon>
        <taxon>Paenibacillaceae</taxon>
        <taxon>Paenibacillus</taxon>
    </lineage>
</organism>
<dbReference type="RefSeq" id="WP_375523268.1">
    <property type="nucleotide sequence ID" value="NZ_JBHILM010000001.1"/>
</dbReference>
<proteinExistence type="predicted"/>
<dbReference type="InterPro" id="IPR018755">
    <property type="entry name" value="Phage_Mu_Gp48"/>
</dbReference>
<sequence length="181" mass="20468">MSKALTLKGYLPTYYNDFVEMGQLTDSEGAELELLEKQISELLDQYYPESATWGLERYEKDLQINTIPNKPFEQRRSVIISKMRGSGKVSAQLIKEMAEAYDGGQVDVSVQPADYTFTIHFIDTIGIPPNLNDLKAALEEIKPAHLAIGYAFRYLLIRDIHEVMTLTEMEQILLSKFAGGV</sequence>
<dbReference type="Proteomes" id="UP001580407">
    <property type="component" value="Unassembled WGS sequence"/>
</dbReference>
<accession>A0ABV5B163</accession>
<dbReference type="Pfam" id="PF10076">
    <property type="entry name" value="Phage_Mu_Gp48"/>
    <property type="match status" value="1"/>
</dbReference>
<protein>
    <submittedName>
        <fullName evidence="1">Phage tail protein</fullName>
    </submittedName>
</protein>
<gene>
    <name evidence="1" type="ORF">ACE3NQ_00695</name>
</gene>